<organism evidence="1 2">
    <name type="scientific">Andreesenia angusta</name>
    <dbReference type="NCBI Taxonomy" id="39480"/>
    <lineage>
        <taxon>Bacteria</taxon>
        <taxon>Bacillati</taxon>
        <taxon>Bacillota</taxon>
        <taxon>Tissierellia</taxon>
        <taxon>Tissierellales</taxon>
        <taxon>Gottschalkiaceae</taxon>
        <taxon>Andreesenia</taxon>
    </lineage>
</organism>
<dbReference type="STRING" id="39480.EUAN_01930"/>
<dbReference type="RefSeq" id="WP_071060725.1">
    <property type="nucleotide sequence ID" value="NZ_MKIE01000001.1"/>
</dbReference>
<keyword evidence="2" id="KW-1185">Reference proteome</keyword>
<reference evidence="1 2" key="1">
    <citation type="submission" date="2016-09" db="EMBL/GenBank/DDBJ databases">
        <title>Genome sequence of Eubacterium angustum.</title>
        <authorList>
            <person name="Poehlein A."/>
            <person name="Daniel R."/>
        </authorList>
    </citation>
    <scope>NUCLEOTIDE SEQUENCE [LARGE SCALE GENOMIC DNA]</scope>
    <source>
        <strain evidence="1 2">DSM 1989</strain>
    </source>
</reference>
<gene>
    <name evidence="1" type="ORF">EUAN_01930</name>
</gene>
<dbReference type="AlphaFoldDB" id="A0A1S1VBZ7"/>
<dbReference type="OrthoDB" id="580775at2"/>
<comment type="caution">
    <text evidence="1">The sequence shown here is derived from an EMBL/GenBank/DDBJ whole genome shotgun (WGS) entry which is preliminary data.</text>
</comment>
<sequence length="132" mass="15801">MNFKEKLDSLVKVMVEFSDPDRINIEWYESVKYWQEYQWSMVMNHTFKEGEEVYIEKDVETLKASVIDLSDPKSLERFRAAGSNPTYHNIGLWRLKEFIDGGNYTHIFVYGIGELDSRQMEEFKEWLEEKAK</sequence>
<dbReference type="EMBL" id="MKIE01000001">
    <property type="protein sequence ID" value="OHW63329.1"/>
    <property type="molecule type" value="Genomic_DNA"/>
</dbReference>
<evidence type="ECO:0000313" key="1">
    <source>
        <dbReference type="EMBL" id="OHW63329.1"/>
    </source>
</evidence>
<evidence type="ECO:0000313" key="2">
    <source>
        <dbReference type="Proteomes" id="UP000180254"/>
    </source>
</evidence>
<protein>
    <submittedName>
        <fullName evidence="1">Uncharacterized protein</fullName>
    </submittedName>
</protein>
<proteinExistence type="predicted"/>
<accession>A0A1S1VBZ7</accession>
<dbReference type="Proteomes" id="UP000180254">
    <property type="component" value="Unassembled WGS sequence"/>
</dbReference>
<name>A0A1S1VBZ7_9FIRM</name>